<evidence type="ECO:0000313" key="2">
    <source>
        <dbReference type="Proteomes" id="UP001461498"/>
    </source>
</evidence>
<dbReference type="CDD" id="cd00298">
    <property type="entry name" value="ACD_sHsps_p23-like"/>
    <property type="match status" value="1"/>
</dbReference>
<reference evidence="1 2" key="1">
    <citation type="submission" date="2022-12" db="EMBL/GenBank/DDBJ databases">
        <title>Chromosome-level genome assembly of true bugs.</title>
        <authorList>
            <person name="Ma L."/>
            <person name="Li H."/>
        </authorList>
    </citation>
    <scope>NUCLEOTIDE SEQUENCE [LARGE SCALE GENOMIC DNA]</scope>
    <source>
        <strain evidence="1">Lab_2022b</strain>
    </source>
</reference>
<dbReference type="Proteomes" id="UP001461498">
    <property type="component" value="Unassembled WGS sequence"/>
</dbReference>
<keyword evidence="2" id="KW-1185">Reference proteome</keyword>
<proteinExistence type="predicted"/>
<gene>
    <name evidence="1" type="ORF">O3M35_010366</name>
</gene>
<accession>A0AAW1D1F7</accession>
<evidence type="ECO:0000313" key="1">
    <source>
        <dbReference type="EMBL" id="KAK9503903.1"/>
    </source>
</evidence>
<organism evidence="1 2">
    <name type="scientific">Rhynocoris fuscipes</name>
    <dbReference type="NCBI Taxonomy" id="488301"/>
    <lineage>
        <taxon>Eukaryota</taxon>
        <taxon>Metazoa</taxon>
        <taxon>Ecdysozoa</taxon>
        <taxon>Arthropoda</taxon>
        <taxon>Hexapoda</taxon>
        <taxon>Insecta</taxon>
        <taxon>Pterygota</taxon>
        <taxon>Neoptera</taxon>
        <taxon>Paraneoptera</taxon>
        <taxon>Hemiptera</taxon>
        <taxon>Heteroptera</taxon>
        <taxon>Panheteroptera</taxon>
        <taxon>Cimicomorpha</taxon>
        <taxon>Reduviidae</taxon>
        <taxon>Harpactorinae</taxon>
        <taxon>Harpactorini</taxon>
        <taxon>Rhynocoris</taxon>
    </lineage>
</organism>
<protein>
    <recommendedName>
        <fullName evidence="3">SHSP domain-containing protein</fullName>
    </recommendedName>
</protein>
<sequence>MLITNVNVSAGSQYPETWLQLLKNGVNNISFNQVIGNTDEPLYTVLGFFPDKLQVTIDTSLVTADTVRTFVHSNKIIITGKKLECSTLENVAGCREIEVSRTIIIPLPMKHTQSKATIMQNANIYMLLVQWDLSF</sequence>
<dbReference type="AlphaFoldDB" id="A0AAW1D1F7"/>
<evidence type="ECO:0008006" key="3">
    <source>
        <dbReference type="Google" id="ProtNLM"/>
    </source>
</evidence>
<name>A0AAW1D1F7_9HEMI</name>
<dbReference type="EMBL" id="JAPXFL010000007">
    <property type="protein sequence ID" value="KAK9503903.1"/>
    <property type="molecule type" value="Genomic_DNA"/>
</dbReference>
<comment type="caution">
    <text evidence="1">The sequence shown here is derived from an EMBL/GenBank/DDBJ whole genome shotgun (WGS) entry which is preliminary data.</text>
</comment>